<evidence type="ECO:0000259" key="1">
    <source>
        <dbReference type="Pfam" id="PF05168"/>
    </source>
</evidence>
<reference evidence="3" key="1">
    <citation type="submission" date="2018-02" db="EMBL/GenBank/DDBJ databases">
        <authorList>
            <person name="Hausmann B."/>
        </authorList>
    </citation>
    <scope>NUCLEOTIDE SEQUENCE [LARGE SCALE GENOMIC DNA]</scope>
    <source>
        <strain evidence="3">Peat soil MAG SbF1</strain>
    </source>
</reference>
<dbReference type="Gene3D" id="1.20.120.330">
    <property type="entry name" value="Nucleotidyltransferases domain 2"/>
    <property type="match status" value="1"/>
</dbReference>
<dbReference type="AlphaFoldDB" id="A0A2U3LLC0"/>
<name>A0A2U3LLC0_9FIRM</name>
<protein>
    <recommendedName>
        <fullName evidence="1">HEPN domain-containing protein</fullName>
    </recommendedName>
</protein>
<dbReference type="OrthoDB" id="9808176at2"/>
<dbReference type="Pfam" id="PF05168">
    <property type="entry name" value="HEPN"/>
    <property type="match status" value="1"/>
</dbReference>
<dbReference type="InterPro" id="IPR007842">
    <property type="entry name" value="HEPN_dom"/>
</dbReference>
<sequence length="86" mass="9790">MDKTSIVNEWLDFANKDISSAKYLLDMRPVPLEIICYHCEQAAEKALKGYLILHDMELDSDMQEAVIEADLVMGFILEKIKSLDAV</sequence>
<evidence type="ECO:0000313" key="3">
    <source>
        <dbReference type="Proteomes" id="UP000238916"/>
    </source>
</evidence>
<accession>A0A2U3LLC0</accession>
<dbReference type="EMBL" id="OMOF01000553">
    <property type="protein sequence ID" value="SPF52644.1"/>
    <property type="molecule type" value="Genomic_DNA"/>
</dbReference>
<gene>
    <name evidence="2" type="ORF">SBF1_5970006</name>
</gene>
<evidence type="ECO:0000313" key="2">
    <source>
        <dbReference type="EMBL" id="SPF52644.1"/>
    </source>
</evidence>
<dbReference type="Proteomes" id="UP000238916">
    <property type="component" value="Unassembled WGS sequence"/>
</dbReference>
<proteinExistence type="predicted"/>
<dbReference type="SUPFAM" id="SSF81593">
    <property type="entry name" value="Nucleotidyltransferase substrate binding subunit/domain"/>
    <property type="match status" value="1"/>
</dbReference>
<feature type="domain" description="HEPN" evidence="1">
    <location>
        <begin position="8"/>
        <end position="57"/>
    </location>
</feature>
<organism evidence="2 3">
    <name type="scientific">Candidatus Desulfosporosinus infrequens</name>
    <dbReference type="NCBI Taxonomy" id="2043169"/>
    <lineage>
        <taxon>Bacteria</taxon>
        <taxon>Bacillati</taxon>
        <taxon>Bacillota</taxon>
        <taxon>Clostridia</taxon>
        <taxon>Eubacteriales</taxon>
        <taxon>Desulfitobacteriaceae</taxon>
        <taxon>Desulfosporosinus</taxon>
    </lineage>
</organism>